<reference evidence="2" key="1">
    <citation type="journal article" date="2019" name="Int. J. Syst. Evol. Microbiol.">
        <title>The Global Catalogue of Microorganisms (GCM) 10K type strain sequencing project: providing services to taxonomists for standard genome sequencing and annotation.</title>
        <authorList>
            <consortium name="The Broad Institute Genomics Platform"/>
            <consortium name="The Broad Institute Genome Sequencing Center for Infectious Disease"/>
            <person name="Wu L."/>
            <person name="Ma J."/>
        </authorList>
    </citation>
    <scope>NUCLEOTIDE SEQUENCE [LARGE SCALE GENOMIC DNA]</scope>
    <source>
        <strain evidence="2">JCM 30071</strain>
    </source>
</reference>
<accession>A0ABQ2DLK7</accession>
<dbReference type="EMBL" id="BMPN01000003">
    <property type="protein sequence ID" value="GGJ60671.1"/>
    <property type="molecule type" value="Genomic_DNA"/>
</dbReference>
<name>A0ABQ2DLK7_9BACI</name>
<dbReference type="Proteomes" id="UP000634435">
    <property type="component" value="Unassembled WGS sequence"/>
</dbReference>
<proteinExistence type="predicted"/>
<organism evidence="1 2">
    <name type="scientific">Virgibacillus kapii</name>
    <dbReference type="NCBI Taxonomy" id="1638645"/>
    <lineage>
        <taxon>Bacteria</taxon>
        <taxon>Bacillati</taxon>
        <taxon>Bacillota</taxon>
        <taxon>Bacilli</taxon>
        <taxon>Bacillales</taxon>
        <taxon>Bacillaceae</taxon>
        <taxon>Virgibacillus</taxon>
    </lineage>
</organism>
<comment type="caution">
    <text evidence="1">The sequence shown here is derived from an EMBL/GenBank/DDBJ whole genome shotgun (WGS) entry which is preliminary data.</text>
</comment>
<gene>
    <name evidence="1" type="ORF">GCM10007111_23500</name>
</gene>
<evidence type="ECO:0000313" key="1">
    <source>
        <dbReference type="EMBL" id="GGJ60671.1"/>
    </source>
</evidence>
<evidence type="ECO:0000313" key="2">
    <source>
        <dbReference type="Proteomes" id="UP000634435"/>
    </source>
</evidence>
<protein>
    <submittedName>
        <fullName evidence="1">Uncharacterized protein</fullName>
    </submittedName>
</protein>
<sequence length="43" mass="5041">MTGEEKLSHLSKKVEQHEITLVKLVEMISTLNRRFLETSVKEK</sequence>
<keyword evidence="2" id="KW-1185">Reference proteome</keyword>
<dbReference type="RefSeq" id="WP_021289099.1">
    <property type="nucleotide sequence ID" value="NZ_BMPN01000003.1"/>
</dbReference>